<accession>A0A024E7D7</accession>
<evidence type="ECO:0000256" key="3">
    <source>
        <dbReference type="ARBA" id="ARBA00022670"/>
    </source>
</evidence>
<evidence type="ECO:0000313" key="8">
    <source>
        <dbReference type="Proteomes" id="UP000026913"/>
    </source>
</evidence>
<reference evidence="7 8" key="1">
    <citation type="journal article" date="2012" name="J. Bacteriol.">
        <title>Genome sequence of cold-adapted Pseudomonas mandelii strain JR-1.</title>
        <authorList>
            <person name="Jang S.H."/>
            <person name="Kim J."/>
            <person name="Kim J."/>
            <person name="Hong S."/>
            <person name="Lee C."/>
        </authorList>
    </citation>
    <scope>NUCLEOTIDE SEQUENCE [LARGE SCALE GENOMIC DNA]</scope>
    <source>
        <strain evidence="7 8">JR-1</strain>
    </source>
</reference>
<evidence type="ECO:0000313" key="7">
    <source>
        <dbReference type="EMBL" id="AHZ68824.1"/>
    </source>
</evidence>
<evidence type="ECO:0000256" key="4">
    <source>
        <dbReference type="ARBA" id="ARBA00022723"/>
    </source>
</evidence>
<name>A0A024E7D7_9PSED</name>
<evidence type="ECO:0000256" key="1">
    <source>
        <dbReference type="ARBA" id="ARBA00006272"/>
    </source>
</evidence>
<dbReference type="HOGENOM" id="CLU_053520_0_0_6"/>
<evidence type="ECO:0000256" key="5">
    <source>
        <dbReference type="ARBA" id="ARBA00022801"/>
    </source>
</evidence>
<keyword evidence="4" id="KW-0479">Metal-binding</keyword>
<dbReference type="GO" id="GO:0046872">
    <property type="term" value="F:metal ion binding"/>
    <property type="evidence" value="ECO:0007669"/>
    <property type="project" value="UniProtKB-KW"/>
</dbReference>
<proteinExistence type="inferred from homology"/>
<keyword evidence="5" id="KW-0378">Hydrolase</keyword>
<dbReference type="InterPro" id="IPR008007">
    <property type="entry name" value="Peptidase_M42"/>
</dbReference>
<dbReference type="GO" id="GO:0006508">
    <property type="term" value="P:proteolysis"/>
    <property type="evidence" value="ECO:0007669"/>
    <property type="project" value="UniProtKB-KW"/>
</dbReference>
<gene>
    <name evidence="7" type="ORF">OU5_1745</name>
</gene>
<organism evidence="7 8">
    <name type="scientific">Pseudomonas mandelii JR-1</name>
    <dbReference type="NCBI Taxonomy" id="1147786"/>
    <lineage>
        <taxon>Bacteria</taxon>
        <taxon>Pseudomonadati</taxon>
        <taxon>Pseudomonadota</taxon>
        <taxon>Gammaproteobacteria</taxon>
        <taxon>Pseudomonadales</taxon>
        <taxon>Pseudomonadaceae</taxon>
        <taxon>Pseudomonas</taxon>
    </lineage>
</organism>
<sequence length="423" mass="45629">MLAKAPGQAPNFSLIETIDVLYSSGVSMTSKIPEPDLNYLQKVLLEMLAIPSPTGFTDTIVRYVAERLEELGIPFEMTRRGTIRATLKGKKNSPDRAVSAHLDTIGAAVRAVKDNGRLTLAPVGCWSSRFAEGSRVSLFTDNGVIRGSVLPLMASGHAFNTAVDELPISWDHVELRLDAYCATRADCDSLGISVGDFVAFDPLPEFTESGHISARHLDDKAGVAALLAAMKAIIDSGEELMIDCHPLFTITEETGSGAAAALPWDVSEFVGIDIAPVAPGQHSSEHAVSVAMQDSGGPYDYHLSRHLLRLASENELPVRRDLFRYYFSDAHSAVTAGHDIRTALLAFGCDATHGYERTHIDSLAALSRLLGAYILSPPVFASDAQPAKGSLDRFSHQIEHDTQMESDTRVPSVDSLVGQRTDS</sequence>
<keyword evidence="3" id="KW-0645">Protease</keyword>
<feature type="region of interest" description="Disordered" evidence="6">
    <location>
        <begin position="400"/>
        <end position="423"/>
    </location>
</feature>
<dbReference type="Proteomes" id="UP000026913">
    <property type="component" value="Chromosome"/>
</dbReference>
<dbReference type="SUPFAM" id="SSF53187">
    <property type="entry name" value="Zn-dependent exopeptidases"/>
    <property type="match status" value="1"/>
</dbReference>
<dbReference type="InterPro" id="IPR017537">
    <property type="entry name" value="Peptidase_M42_hydrolase"/>
</dbReference>
<dbReference type="PANTHER" id="PTHR32481:SF7">
    <property type="entry name" value="AMINOPEPTIDASE YHFE-RELATED"/>
    <property type="match status" value="1"/>
</dbReference>
<dbReference type="CDD" id="cd05657">
    <property type="entry name" value="M42_glucanase_like"/>
    <property type="match status" value="1"/>
</dbReference>
<dbReference type="EMBL" id="CP005960">
    <property type="protein sequence ID" value="AHZ68824.1"/>
    <property type="molecule type" value="Genomic_DNA"/>
</dbReference>
<comment type="similarity">
    <text evidence="1">Belongs to the peptidase M42 family.</text>
</comment>
<dbReference type="Gene3D" id="3.40.630.10">
    <property type="entry name" value="Zn peptidases"/>
    <property type="match status" value="1"/>
</dbReference>
<evidence type="ECO:0000256" key="6">
    <source>
        <dbReference type="SAM" id="MobiDB-lite"/>
    </source>
</evidence>
<dbReference type="Gene3D" id="2.40.30.40">
    <property type="entry name" value="Peptidase M42, domain 2"/>
    <property type="match status" value="1"/>
</dbReference>
<dbReference type="PANTHER" id="PTHR32481">
    <property type="entry name" value="AMINOPEPTIDASE"/>
    <property type="match status" value="1"/>
</dbReference>
<keyword evidence="2" id="KW-0031">Aminopeptidase</keyword>
<dbReference type="AlphaFoldDB" id="A0A024E7D7"/>
<dbReference type="NCBIfam" id="TIGR03106">
    <property type="entry name" value="trio_M42_hydro"/>
    <property type="match status" value="1"/>
</dbReference>
<dbReference type="KEGG" id="pman:OU5_1745"/>
<dbReference type="GO" id="GO:0004177">
    <property type="term" value="F:aminopeptidase activity"/>
    <property type="evidence" value="ECO:0007669"/>
    <property type="project" value="UniProtKB-KW"/>
</dbReference>
<dbReference type="SUPFAM" id="SSF101821">
    <property type="entry name" value="Aminopeptidase/glucanase lid domain"/>
    <property type="match status" value="1"/>
</dbReference>
<protein>
    <submittedName>
        <fullName evidence="7">Peptidase M42</fullName>
    </submittedName>
</protein>
<evidence type="ECO:0000256" key="2">
    <source>
        <dbReference type="ARBA" id="ARBA00022438"/>
    </source>
</evidence>
<dbReference type="InterPro" id="IPR023367">
    <property type="entry name" value="Peptidase_M42_dom2"/>
</dbReference>
<dbReference type="Pfam" id="PF05343">
    <property type="entry name" value="Peptidase_M42"/>
    <property type="match status" value="1"/>
</dbReference>
<dbReference type="InterPro" id="IPR051464">
    <property type="entry name" value="Peptidase_M42_aminopept"/>
</dbReference>